<evidence type="ECO:0000313" key="2">
    <source>
        <dbReference type="Proteomes" id="UP001222027"/>
    </source>
</evidence>
<organism evidence="1 2">
    <name type="scientific">Ensete ventricosum</name>
    <name type="common">Abyssinian banana</name>
    <name type="synonym">Musa ensete</name>
    <dbReference type="NCBI Taxonomy" id="4639"/>
    <lineage>
        <taxon>Eukaryota</taxon>
        <taxon>Viridiplantae</taxon>
        <taxon>Streptophyta</taxon>
        <taxon>Embryophyta</taxon>
        <taxon>Tracheophyta</taxon>
        <taxon>Spermatophyta</taxon>
        <taxon>Magnoliopsida</taxon>
        <taxon>Liliopsida</taxon>
        <taxon>Zingiberales</taxon>
        <taxon>Musaceae</taxon>
        <taxon>Ensete</taxon>
    </lineage>
</organism>
<accession>A0AAV8R9L9</accession>
<gene>
    <name evidence="1" type="ORF">OPV22_013598</name>
</gene>
<sequence>MSKPFMFCSMSGKTCNQTTCGTLLRSRLFSLPPDAHPRHQCACCKMLVIAVATMAQHLHSEDSIQSPAVKPPGADRIDVLPSDFFTAKDLFFGAFEANDSV</sequence>
<name>A0AAV8R9L9_ENSVE</name>
<dbReference type="Proteomes" id="UP001222027">
    <property type="component" value="Unassembled WGS sequence"/>
</dbReference>
<proteinExistence type="predicted"/>
<dbReference type="EMBL" id="JAQQAF010000004">
    <property type="protein sequence ID" value="KAJ8491877.1"/>
    <property type="molecule type" value="Genomic_DNA"/>
</dbReference>
<protein>
    <submittedName>
        <fullName evidence="1">Uncharacterized protein</fullName>
    </submittedName>
</protein>
<evidence type="ECO:0000313" key="1">
    <source>
        <dbReference type="EMBL" id="KAJ8491877.1"/>
    </source>
</evidence>
<dbReference type="AlphaFoldDB" id="A0AAV8R9L9"/>
<comment type="caution">
    <text evidence="1">The sequence shown here is derived from an EMBL/GenBank/DDBJ whole genome shotgun (WGS) entry which is preliminary data.</text>
</comment>
<keyword evidence="2" id="KW-1185">Reference proteome</keyword>
<reference evidence="1 2" key="1">
    <citation type="submission" date="2022-12" db="EMBL/GenBank/DDBJ databases">
        <title>Chromosome-scale assembly of the Ensete ventricosum genome.</title>
        <authorList>
            <person name="Dussert Y."/>
            <person name="Stocks J."/>
            <person name="Wendawek A."/>
            <person name="Woldeyes F."/>
            <person name="Nichols R.A."/>
            <person name="Borrell J.S."/>
        </authorList>
    </citation>
    <scope>NUCLEOTIDE SEQUENCE [LARGE SCALE GENOMIC DNA]</scope>
    <source>
        <strain evidence="2">cv. Maze</strain>
        <tissue evidence="1">Seeds</tissue>
    </source>
</reference>